<reference evidence="4 5" key="1">
    <citation type="submission" date="2018-08" db="EMBL/GenBank/DDBJ databases">
        <title>Genomic investigation of the strawberry pathogen Phytophthora fragariae indicates pathogenicity is determined by transcriptional variation in three key races.</title>
        <authorList>
            <person name="Adams T.M."/>
            <person name="Armitage A.D."/>
            <person name="Sobczyk M.K."/>
            <person name="Bates H.J."/>
            <person name="Dunwell J.M."/>
            <person name="Nellist C.F."/>
            <person name="Harrison R.J."/>
        </authorList>
    </citation>
    <scope>NUCLEOTIDE SEQUENCE [LARGE SCALE GENOMIC DNA]</scope>
    <source>
        <strain evidence="3 4">A4</strain>
        <strain evidence="2 5">NOV-5</strain>
    </source>
</reference>
<evidence type="ECO:0000313" key="3">
    <source>
        <dbReference type="EMBL" id="KAE9327463.1"/>
    </source>
</evidence>
<evidence type="ECO:0000313" key="5">
    <source>
        <dbReference type="Proteomes" id="UP000440732"/>
    </source>
</evidence>
<feature type="compositionally biased region" description="Basic and acidic residues" evidence="1">
    <location>
        <begin position="30"/>
        <end position="54"/>
    </location>
</feature>
<feature type="region of interest" description="Disordered" evidence="1">
    <location>
        <begin position="27"/>
        <end position="82"/>
    </location>
</feature>
<accession>A0A6A3UTQ5</accession>
<dbReference type="AlphaFoldDB" id="A0A6A3UTQ5"/>
<evidence type="ECO:0000256" key="1">
    <source>
        <dbReference type="SAM" id="MobiDB-lite"/>
    </source>
</evidence>
<name>A0A6A3UTQ5_9STRA</name>
<dbReference type="EMBL" id="QXGE01000050">
    <property type="protein sequence ID" value="KAE9327463.1"/>
    <property type="molecule type" value="Genomic_DNA"/>
</dbReference>
<dbReference type="EMBL" id="QXGA01000056">
    <property type="protein sequence ID" value="KAE9153821.1"/>
    <property type="molecule type" value="Genomic_DNA"/>
</dbReference>
<sequence length="356" mass="39744">MSFADSGSPRCAETIDAVLSNVGGAVSARNEAEGKAGNESNHENGNPRDAETKSAGHVNESTENEPRTNDTTSVPNLTEVGDDEEKPAVVMWKFAGRPVVNGMTKEQQKRERRNSERRAARALATKCREGKVSSLVKYEDVAALLDGRYSMFYTKAMLDALVMPTAEINSTVAVRPFSVGQEVPVVKQLLQLDKVMEGINAIKLSMDCDLLAYWPDYGCATFDQLDTMASIHEARNNFKLVMHTLKWLESVEWRVSDLRDPFQDTRNVTKSEYKGNEETLNLSVNKIPGETVARYQLLDIRESLWLHTTSVLLSLFVIRDEHPDVGIISPIISSRSQNRNDVWLEAFMPAIRSTSM</sequence>
<organism evidence="2 5">
    <name type="scientific">Phytophthora fragariae</name>
    <dbReference type="NCBI Taxonomy" id="53985"/>
    <lineage>
        <taxon>Eukaryota</taxon>
        <taxon>Sar</taxon>
        <taxon>Stramenopiles</taxon>
        <taxon>Oomycota</taxon>
        <taxon>Peronosporomycetes</taxon>
        <taxon>Peronosporales</taxon>
        <taxon>Peronosporaceae</taxon>
        <taxon>Phytophthora</taxon>
    </lineage>
</organism>
<dbReference type="Proteomes" id="UP000437068">
    <property type="component" value="Unassembled WGS sequence"/>
</dbReference>
<proteinExistence type="predicted"/>
<evidence type="ECO:0000313" key="2">
    <source>
        <dbReference type="EMBL" id="KAE9153821.1"/>
    </source>
</evidence>
<protein>
    <submittedName>
        <fullName evidence="2">Uncharacterized protein</fullName>
    </submittedName>
</protein>
<evidence type="ECO:0000313" key="4">
    <source>
        <dbReference type="Proteomes" id="UP000437068"/>
    </source>
</evidence>
<gene>
    <name evidence="3" type="ORF">PF001_g1906</name>
    <name evidence="2" type="ORF">PF006_g2072</name>
</gene>
<comment type="caution">
    <text evidence="2">The sequence shown here is derived from an EMBL/GenBank/DDBJ whole genome shotgun (WGS) entry which is preliminary data.</text>
</comment>
<dbReference type="Proteomes" id="UP000440732">
    <property type="component" value="Unassembled WGS sequence"/>
</dbReference>